<feature type="transmembrane region" description="Helical" evidence="5">
    <location>
        <begin position="22"/>
        <end position="47"/>
    </location>
</feature>
<organism evidence="7 8">
    <name type="scientific">Galerina marginata (strain CBS 339.88)</name>
    <dbReference type="NCBI Taxonomy" id="685588"/>
    <lineage>
        <taxon>Eukaryota</taxon>
        <taxon>Fungi</taxon>
        <taxon>Dikarya</taxon>
        <taxon>Basidiomycota</taxon>
        <taxon>Agaricomycotina</taxon>
        <taxon>Agaricomycetes</taxon>
        <taxon>Agaricomycetidae</taxon>
        <taxon>Agaricales</taxon>
        <taxon>Agaricineae</taxon>
        <taxon>Strophariaceae</taxon>
        <taxon>Galerina</taxon>
    </lineage>
</organism>
<dbReference type="PANTHER" id="PTHR23501:SF102">
    <property type="entry name" value="DRUG TRANSPORTER, PUTATIVE (AFU_ORTHOLOGUE AFUA_3G08530)-RELATED"/>
    <property type="match status" value="1"/>
</dbReference>
<reference evidence="8" key="1">
    <citation type="journal article" date="2014" name="Proc. Natl. Acad. Sci. U.S.A.">
        <title>Extensive sampling of basidiomycete genomes demonstrates inadequacy of the white-rot/brown-rot paradigm for wood decay fungi.</title>
        <authorList>
            <person name="Riley R."/>
            <person name="Salamov A.A."/>
            <person name="Brown D.W."/>
            <person name="Nagy L.G."/>
            <person name="Floudas D."/>
            <person name="Held B.W."/>
            <person name="Levasseur A."/>
            <person name="Lombard V."/>
            <person name="Morin E."/>
            <person name="Otillar R."/>
            <person name="Lindquist E.A."/>
            <person name="Sun H."/>
            <person name="LaButti K.M."/>
            <person name="Schmutz J."/>
            <person name="Jabbour D."/>
            <person name="Luo H."/>
            <person name="Baker S.E."/>
            <person name="Pisabarro A.G."/>
            <person name="Walton J.D."/>
            <person name="Blanchette R.A."/>
            <person name="Henrissat B."/>
            <person name="Martin F."/>
            <person name="Cullen D."/>
            <person name="Hibbett D.S."/>
            <person name="Grigoriev I.V."/>
        </authorList>
    </citation>
    <scope>NUCLEOTIDE SEQUENCE [LARGE SCALE GENOMIC DNA]</scope>
    <source>
        <strain evidence="8">CBS 339.88</strain>
    </source>
</reference>
<keyword evidence="3 5" id="KW-1133">Transmembrane helix</keyword>
<evidence type="ECO:0000259" key="6">
    <source>
        <dbReference type="PROSITE" id="PS50850"/>
    </source>
</evidence>
<evidence type="ECO:0000256" key="4">
    <source>
        <dbReference type="ARBA" id="ARBA00023136"/>
    </source>
</evidence>
<keyword evidence="4 5" id="KW-0472">Membrane</keyword>
<dbReference type="OrthoDB" id="3437016at2759"/>
<feature type="transmembrane region" description="Helical" evidence="5">
    <location>
        <begin position="88"/>
        <end position="107"/>
    </location>
</feature>
<dbReference type="InterPro" id="IPR036259">
    <property type="entry name" value="MFS_trans_sf"/>
</dbReference>
<dbReference type="PROSITE" id="PS50850">
    <property type="entry name" value="MFS"/>
    <property type="match status" value="1"/>
</dbReference>
<dbReference type="AlphaFoldDB" id="A0A067SQC2"/>
<dbReference type="Proteomes" id="UP000027222">
    <property type="component" value="Unassembled WGS sequence"/>
</dbReference>
<evidence type="ECO:0000313" key="8">
    <source>
        <dbReference type="Proteomes" id="UP000027222"/>
    </source>
</evidence>
<feature type="transmembrane region" description="Helical" evidence="5">
    <location>
        <begin position="352"/>
        <end position="368"/>
    </location>
</feature>
<proteinExistence type="predicted"/>
<dbReference type="EMBL" id="KL142389">
    <property type="protein sequence ID" value="KDR72247.1"/>
    <property type="molecule type" value="Genomic_DNA"/>
</dbReference>
<accession>A0A067SQC2</accession>
<dbReference type="Pfam" id="PF07690">
    <property type="entry name" value="MFS_1"/>
    <property type="match status" value="1"/>
</dbReference>
<dbReference type="SUPFAM" id="SSF103473">
    <property type="entry name" value="MFS general substrate transporter"/>
    <property type="match status" value="1"/>
</dbReference>
<keyword evidence="2 5" id="KW-0812">Transmembrane</keyword>
<dbReference type="GO" id="GO:0022857">
    <property type="term" value="F:transmembrane transporter activity"/>
    <property type="evidence" value="ECO:0007669"/>
    <property type="project" value="InterPro"/>
</dbReference>
<dbReference type="HOGENOM" id="CLU_000960_22_0_1"/>
<feature type="transmembrane region" description="Helical" evidence="5">
    <location>
        <begin position="374"/>
        <end position="399"/>
    </location>
</feature>
<protein>
    <recommendedName>
        <fullName evidence="6">Major facilitator superfamily (MFS) profile domain-containing protein</fullName>
    </recommendedName>
</protein>
<evidence type="ECO:0000313" key="7">
    <source>
        <dbReference type="EMBL" id="KDR72247.1"/>
    </source>
</evidence>
<comment type="subcellular location">
    <subcellularLocation>
        <location evidence="1">Membrane</location>
        <topology evidence="1">Multi-pass membrane protein</topology>
    </subcellularLocation>
</comment>
<dbReference type="InterPro" id="IPR020846">
    <property type="entry name" value="MFS_dom"/>
</dbReference>
<dbReference type="PANTHER" id="PTHR23501">
    <property type="entry name" value="MAJOR FACILITATOR SUPERFAMILY"/>
    <property type="match status" value="1"/>
</dbReference>
<evidence type="ECO:0000256" key="2">
    <source>
        <dbReference type="ARBA" id="ARBA00022692"/>
    </source>
</evidence>
<dbReference type="GO" id="GO:0005886">
    <property type="term" value="C:plasma membrane"/>
    <property type="evidence" value="ECO:0007669"/>
    <property type="project" value="TreeGrafter"/>
</dbReference>
<feature type="transmembrane region" description="Helical" evidence="5">
    <location>
        <begin position="317"/>
        <end position="340"/>
    </location>
</feature>
<evidence type="ECO:0000256" key="5">
    <source>
        <dbReference type="SAM" id="Phobius"/>
    </source>
</evidence>
<feature type="transmembrane region" description="Helical" evidence="5">
    <location>
        <begin position="284"/>
        <end position="305"/>
    </location>
</feature>
<evidence type="ECO:0000256" key="3">
    <source>
        <dbReference type="ARBA" id="ARBA00022989"/>
    </source>
</evidence>
<keyword evidence="8" id="KW-1185">Reference proteome</keyword>
<dbReference type="Gene3D" id="1.20.1250.20">
    <property type="entry name" value="MFS general substrate transporter like domains"/>
    <property type="match status" value="2"/>
</dbReference>
<feature type="transmembrane region" description="Helical" evidence="5">
    <location>
        <begin position="146"/>
        <end position="165"/>
    </location>
</feature>
<dbReference type="PRINTS" id="PR01036">
    <property type="entry name" value="TCRTETB"/>
</dbReference>
<feature type="transmembrane region" description="Helical" evidence="5">
    <location>
        <begin position="177"/>
        <end position="197"/>
    </location>
</feature>
<feature type="transmembrane region" description="Helical" evidence="5">
    <location>
        <begin position="487"/>
        <end position="505"/>
    </location>
</feature>
<dbReference type="STRING" id="685588.A0A067SQC2"/>
<feature type="transmembrane region" description="Helical" evidence="5">
    <location>
        <begin position="218"/>
        <end position="237"/>
    </location>
</feature>
<name>A0A067SQC2_GALM3</name>
<evidence type="ECO:0000256" key="1">
    <source>
        <dbReference type="ARBA" id="ARBA00004141"/>
    </source>
</evidence>
<sequence>MPDASPPIDDNETTTFKRNARFWLVFVALCSCTLLSALDLGGIGTAAPTIVNDLNGSDFTWVASVYSLSSSSTILLSGHLAEIFGRSIIIMTGIIVFAVGSTISGSAQSLPVFIGGRAVQGVGSGAIQALNSIIITDLVPLRERGLYAGITGLVWTIGTVTGPFIAGSLAQDKTWRWFFYLNLPHCGIAFIIVMSFLRLKRPEGDVRQKLTKIDWLGNTAIIGSTCSCMLALTFGGIRFPWTSASVLVPLVLGLFGLLATLFYESRWPEYPVIPWVILSNRTSLSGYLATFIQGVVTLGIVFYLPTWFQSVKAASPILSGLYILPLAVAVPLASIAQGYFVSKTGCYRRVNLFGWCSVLLGTGLLISLKLDTSIGLVVLYQLVTGVGLGFLYSTTFPILAPLPLKQNASAVAFMTFLRQCSQAWGVSIGGTILQNSLTSRLPNMPFIDVKSHEGGQLAYSIIPQIPKLPADLKLPVQTAYLQSLRQLWVAFTIFGALGMATVFMMKSYPLKRVLDAKWGIEGEAHDDLAMTES</sequence>
<dbReference type="InterPro" id="IPR011701">
    <property type="entry name" value="MFS"/>
</dbReference>
<feature type="domain" description="Major facilitator superfamily (MFS) profile" evidence="6">
    <location>
        <begin position="25"/>
        <end position="513"/>
    </location>
</feature>
<gene>
    <name evidence="7" type="ORF">GALMADRAFT_143106</name>
</gene>
<feature type="transmembrane region" description="Helical" evidence="5">
    <location>
        <begin position="243"/>
        <end position="263"/>
    </location>
</feature>